<feature type="region of interest" description="Disordered" evidence="1">
    <location>
        <begin position="379"/>
        <end position="407"/>
    </location>
</feature>
<name>A0A409WH00_9AGAR</name>
<dbReference type="AlphaFoldDB" id="A0A409WH00"/>
<feature type="compositionally biased region" description="Basic and acidic residues" evidence="1">
    <location>
        <begin position="472"/>
        <end position="487"/>
    </location>
</feature>
<dbReference type="Proteomes" id="UP000284706">
    <property type="component" value="Unassembled WGS sequence"/>
</dbReference>
<organism evidence="2 3">
    <name type="scientific">Gymnopilus dilepis</name>
    <dbReference type="NCBI Taxonomy" id="231916"/>
    <lineage>
        <taxon>Eukaryota</taxon>
        <taxon>Fungi</taxon>
        <taxon>Dikarya</taxon>
        <taxon>Basidiomycota</taxon>
        <taxon>Agaricomycotina</taxon>
        <taxon>Agaricomycetes</taxon>
        <taxon>Agaricomycetidae</taxon>
        <taxon>Agaricales</taxon>
        <taxon>Agaricineae</taxon>
        <taxon>Hymenogastraceae</taxon>
        <taxon>Gymnopilus</taxon>
    </lineage>
</organism>
<feature type="region of interest" description="Disordered" evidence="1">
    <location>
        <begin position="652"/>
        <end position="700"/>
    </location>
</feature>
<reference evidence="2 3" key="1">
    <citation type="journal article" date="2018" name="Evol. Lett.">
        <title>Horizontal gene cluster transfer increased hallucinogenic mushroom diversity.</title>
        <authorList>
            <person name="Reynolds H.T."/>
            <person name="Vijayakumar V."/>
            <person name="Gluck-Thaler E."/>
            <person name="Korotkin H.B."/>
            <person name="Matheny P.B."/>
            <person name="Slot J.C."/>
        </authorList>
    </citation>
    <scope>NUCLEOTIDE SEQUENCE [LARGE SCALE GENOMIC DNA]</scope>
    <source>
        <strain evidence="2 3">SRW20</strain>
    </source>
</reference>
<evidence type="ECO:0000256" key="1">
    <source>
        <dbReference type="SAM" id="MobiDB-lite"/>
    </source>
</evidence>
<feature type="region of interest" description="Disordered" evidence="1">
    <location>
        <begin position="422"/>
        <end position="548"/>
    </location>
</feature>
<feature type="compositionally biased region" description="Low complexity" evidence="1">
    <location>
        <begin position="386"/>
        <end position="407"/>
    </location>
</feature>
<feature type="compositionally biased region" description="Polar residues" evidence="1">
    <location>
        <begin position="530"/>
        <end position="541"/>
    </location>
</feature>
<sequence length="930" mass="102098">MPAHEMYEGGRRDFLESQREAYKEAFMNGTKDDFVKDVARRFFKRFPPTLADDVEPTEEFLAKVDDSQPDSEYVLPDASTMDPQEYEAAKQALLLLQDKVQMHTKSDIVTVMIDPRDVDSRRAALGQARVPIWSERTDRRIKRWYLTRLGKEEAAKGASVLKKLSKDVDLQDPLTVLTLRLLGNSASKPRKPIDYNLWAHDNRETVNKHYKLRDAAPKVRMNLKIRAEVAQELFKNQSPLVQKAYADKAEQQHADKVKKWEESLSRVDVSPQSQQKCIDGLAGFMQPVLDLVAAQTGMVGTLLMGGPEPASGGRLNVVSLHSGTTKGAVQAAFPEADVEAYQKRFLPIFCEFVQKCFTLEDCNASSLVSGLQSAAEKSAGQGLQESAMTAPARATSSTSMPSTTTSSATSFSATFYTATSSMATSSTTTTSTTSSSTAAPARSSSSLVRQSADGGRKQSRAGAVGEDAEMDSQPRDHNEECQEGEPRKSRKGKGFKRAVKAKDVDQPHTPKTTKRKTTVPHPDTPESIPSPASTPQSSPFPINTLFGPPAKRRRALEDLTFGSLPNISSPSPPSPVTSKIRIGPPSKRPKTSGPRPAAAEPSRATSTHAHINVDPLCKASNALQLIPRPRSPLTADLSPLALNMRRANVDLLTPQSDSAHARQVYPEEPRRGGGAEKENEARGGKRKSSAAEDEPAAKRQKYTRTGAHFSAPHPLPHLRNNVFSRSVAASSSYTANLRKSTSSKSSAPSSFPSAPPTTPISPLFAKLPADCDQAIKNTLIMSTAEAWGHKWERLVSTWLQFEESRGFQERGRFKGSGRPPSIAHWIKRARAPKYHPEIDVREFGQQFWAWWASLQPDWRKISPHTSERDISGSWDALDISGANGWPSVIASLVFWGNELGSDRRHMLTFNNAVADVCWVLEQLCSSHTAS</sequence>
<comment type="caution">
    <text evidence="2">The sequence shown here is derived from an EMBL/GenBank/DDBJ whole genome shotgun (WGS) entry which is preliminary data.</text>
</comment>
<accession>A0A409WH00</accession>
<proteinExistence type="predicted"/>
<dbReference type="InParanoid" id="A0A409WH00"/>
<feature type="compositionally biased region" description="Basic and acidic residues" evidence="1">
    <location>
        <begin position="665"/>
        <end position="683"/>
    </location>
</feature>
<dbReference type="OrthoDB" id="2683861at2759"/>
<dbReference type="STRING" id="231916.A0A409WH00"/>
<feature type="compositionally biased region" description="Low complexity" evidence="1">
    <location>
        <begin position="739"/>
        <end position="752"/>
    </location>
</feature>
<feature type="compositionally biased region" description="Basic residues" evidence="1">
    <location>
        <begin position="488"/>
        <end position="499"/>
    </location>
</feature>
<keyword evidence="3" id="KW-1185">Reference proteome</keyword>
<feature type="region of interest" description="Disordered" evidence="1">
    <location>
        <begin position="562"/>
        <end position="610"/>
    </location>
</feature>
<feature type="compositionally biased region" description="Low complexity" evidence="1">
    <location>
        <begin position="422"/>
        <end position="446"/>
    </location>
</feature>
<gene>
    <name evidence="2" type="ORF">CVT26_005395</name>
</gene>
<dbReference type="EMBL" id="NHYE01005075">
    <property type="protein sequence ID" value="PPQ77783.1"/>
    <property type="molecule type" value="Genomic_DNA"/>
</dbReference>
<protein>
    <submittedName>
        <fullName evidence="2">Uncharacterized protein</fullName>
    </submittedName>
</protein>
<evidence type="ECO:0000313" key="2">
    <source>
        <dbReference type="EMBL" id="PPQ77783.1"/>
    </source>
</evidence>
<feature type="region of interest" description="Disordered" evidence="1">
    <location>
        <begin position="735"/>
        <end position="757"/>
    </location>
</feature>
<evidence type="ECO:0000313" key="3">
    <source>
        <dbReference type="Proteomes" id="UP000284706"/>
    </source>
</evidence>